<dbReference type="EMBL" id="JBHSDC010000029">
    <property type="protein sequence ID" value="MFC4233135.1"/>
    <property type="molecule type" value="Genomic_DNA"/>
</dbReference>
<name>A0ABV8Q0Z0_9BACT</name>
<dbReference type="InterPro" id="IPR043737">
    <property type="entry name" value="DUF5682"/>
</dbReference>
<sequence length="750" mass="84902">MPVTILGIRHHGPGSARNVKSFLETLQPDIVLVEGPPEADPLLQYATHKELVPPVAILAYQTDNIQQSVYYPFAEFSPEWQAIQYARKANIHLRFMDLPLTHWLAIKEEEAERSRTQKEDNSTIQQDAFFEETATVGFTKSPFQYLAEADGFIDEESWWETMFEHRLNNEDIFIAINEAMQALRESFPKQHDREEELREAWMRKMIRQAEKDMFQKIAVICGAWHAPALSNMPKAKEDNDLLKGLPKTKIDCTWIPWTYDRLSLHSGYGAGIESPGWYHHVWQHPTDDGTLWMAHVAALFRKNGMDTSVAHVIEAVRLSESLAALRNLSKAGLQELNEAALSVICNGEPFMMQLVNKALIVGNRIGQVPEEIPKPPLQVNIEKIQKSLRLPATADYKDYMLDLRKDNDLARSIFLHRLQLLGINWGTKSHVSGKGTFKEQWRLQWDPSFVINIIEKGVWGNTLEEASNAWLVHQCHEETALGQIATLLEQVIPADLSNAAQAIAQRIQDIAAATNDIIQLVAVLPGLAGVMRYGNVRKTDADLVRHIVESMITRVCIGLPNACCGIDEATANKLTEDCSSINHSIQILQEKEYLDEWHQCLMKVAYLHHAAPMMRGFAARQLMDTKALIDEPLHQLFYSSLSKALPVSDTAAWLEGFLKGGGTLLLIDENLWMIVNDWIQQLDEDSFIQALPLMRRTFSNFTQAERKKLGEKAKNGGKNALLLPQLASNFNKDRAIKSIPVIMDLLGYQR</sequence>
<accession>A0ABV8Q0Z0</accession>
<dbReference type="Proteomes" id="UP001595906">
    <property type="component" value="Unassembled WGS sequence"/>
</dbReference>
<protein>
    <submittedName>
        <fullName evidence="1">DUF5682 family protein</fullName>
    </submittedName>
</protein>
<dbReference type="RefSeq" id="WP_379015279.1">
    <property type="nucleotide sequence ID" value="NZ_JBHSDC010000029.1"/>
</dbReference>
<comment type="caution">
    <text evidence="1">The sequence shown here is derived from an EMBL/GenBank/DDBJ whole genome shotgun (WGS) entry which is preliminary data.</text>
</comment>
<reference evidence="2" key="1">
    <citation type="journal article" date="2019" name="Int. J. Syst. Evol. Microbiol.">
        <title>The Global Catalogue of Microorganisms (GCM) 10K type strain sequencing project: providing services to taxonomists for standard genome sequencing and annotation.</title>
        <authorList>
            <consortium name="The Broad Institute Genomics Platform"/>
            <consortium name="The Broad Institute Genome Sequencing Center for Infectious Disease"/>
            <person name="Wu L."/>
            <person name="Ma J."/>
        </authorList>
    </citation>
    <scope>NUCLEOTIDE SEQUENCE [LARGE SCALE GENOMIC DNA]</scope>
    <source>
        <strain evidence="2">CECT 8010</strain>
    </source>
</reference>
<dbReference type="Pfam" id="PF18934">
    <property type="entry name" value="DUF5682"/>
    <property type="match status" value="1"/>
</dbReference>
<dbReference type="InterPro" id="IPR050458">
    <property type="entry name" value="LolB"/>
</dbReference>
<evidence type="ECO:0000313" key="2">
    <source>
        <dbReference type="Proteomes" id="UP001595906"/>
    </source>
</evidence>
<keyword evidence="2" id="KW-1185">Reference proteome</keyword>
<proteinExistence type="predicted"/>
<dbReference type="PANTHER" id="PTHR30634:SF14">
    <property type="match status" value="1"/>
</dbReference>
<evidence type="ECO:0000313" key="1">
    <source>
        <dbReference type="EMBL" id="MFC4233135.1"/>
    </source>
</evidence>
<gene>
    <name evidence="1" type="ORF">ACFOW1_14635</name>
</gene>
<organism evidence="1 2">
    <name type="scientific">Parasediminibacterium paludis</name>
    <dbReference type="NCBI Taxonomy" id="908966"/>
    <lineage>
        <taxon>Bacteria</taxon>
        <taxon>Pseudomonadati</taxon>
        <taxon>Bacteroidota</taxon>
        <taxon>Chitinophagia</taxon>
        <taxon>Chitinophagales</taxon>
        <taxon>Chitinophagaceae</taxon>
        <taxon>Parasediminibacterium</taxon>
    </lineage>
</organism>
<dbReference type="PANTHER" id="PTHR30634">
    <property type="entry name" value="OUTER MEMBRANE LOLAB LIPOPROTEIN INSERTION APPARATUS"/>
    <property type="match status" value="1"/>
</dbReference>